<organism evidence="2">
    <name type="scientific">viral metagenome</name>
    <dbReference type="NCBI Taxonomy" id="1070528"/>
    <lineage>
        <taxon>unclassified sequences</taxon>
        <taxon>metagenomes</taxon>
        <taxon>organismal metagenomes</taxon>
    </lineage>
</organism>
<dbReference type="EMBL" id="MT142227">
    <property type="protein sequence ID" value="QJA76470.1"/>
    <property type="molecule type" value="Genomic_DNA"/>
</dbReference>
<sequence length="146" mass="15927">MLHSPADILNHYLVEQGLFTDPVSSSLWPLFVSDLPDDNHIEDDTACVYDTTGIKDGRIMRGGDTVQHFGIMVMVRSVEYSDGFLKAESVRVALDEIDHVSVTIDVAEYSIDNASSAGPVIALGNEEGTGRRKLFTVNALLTISEV</sequence>
<dbReference type="Pfam" id="PF12691">
    <property type="entry name" value="Phage_tail_terminator_6"/>
    <property type="match status" value="1"/>
</dbReference>
<dbReference type="AlphaFoldDB" id="A0A6M3K286"/>
<reference evidence="2" key="1">
    <citation type="submission" date="2020-03" db="EMBL/GenBank/DDBJ databases">
        <title>The deep terrestrial virosphere.</title>
        <authorList>
            <person name="Holmfeldt K."/>
            <person name="Nilsson E."/>
            <person name="Simone D."/>
            <person name="Lopez-Fernandez M."/>
            <person name="Wu X."/>
            <person name="de Brujin I."/>
            <person name="Lundin D."/>
            <person name="Andersson A."/>
            <person name="Bertilsson S."/>
            <person name="Dopson M."/>
        </authorList>
    </citation>
    <scope>NUCLEOTIDE SEQUENCE</scope>
    <source>
        <strain evidence="2">MM415A01504</strain>
        <strain evidence="1">MM415B00897</strain>
    </source>
</reference>
<protein>
    <recommendedName>
        <fullName evidence="3">Tail protein</fullName>
    </recommendedName>
</protein>
<evidence type="ECO:0000313" key="2">
    <source>
        <dbReference type="EMBL" id="QJA76470.1"/>
    </source>
</evidence>
<proteinExistence type="predicted"/>
<dbReference type="InterPro" id="IPR024411">
    <property type="entry name" value="Tail_terminator_phage"/>
</dbReference>
<name>A0A6M3K286_9ZZZZ</name>
<gene>
    <name evidence="2" type="ORF">MM415A01504_0009</name>
    <name evidence="1" type="ORF">MM415B00897_0032</name>
</gene>
<dbReference type="EMBL" id="MT141450">
    <property type="protein sequence ID" value="QJA61721.1"/>
    <property type="molecule type" value="Genomic_DNA"/>
</dbReference>
<evidence type="ECO:0008006" key="3">
    <source>
        <dbReference type="Google" id="ProtNLM"/>
    </source>
</evidence>
<evidence type="ECO:0000313" key="1">
    <source>
        <dbReference type="EMBL" id="QJA61721.1"/>
    </source>
</evidence>
<accession>A0A6M3K286</accession>